<accession>A0A6I4NJK4</accession>
<evidence type="ECO:0000313" key="1">
    <source>
        <dbReference type="EMBL" id="MWB92972.1"/>
    </source>
</evidence>
<name>A0A6I4NJK4_9FLAO</name>
<dbReference type="Proteomes" id="UP000471501">
    <property type="component" value="Unassembled WGS sequence"/>
</dbReference>
<sequence length="81" mass="9505">MSATNQSIGIRYNTLKRYQLIMQLYKTHKTEDIPDTVILRKYICPVYPISRTTFHTIMCTPVNKEIAELETLKSQQLRMAI</sequence>
<organism evidence="1 2">
    <name type="scientific">Flavobacterium hydrocarbonoxydans</name>
    <dbReference type="NCBI Taxonomy" id="2683249"/>
    <lineage>
        <taxon>Bacteria</taxon>
        <taxon>Pseudomonadati</taxon>
        <taxon>Bacteroidota</taxon>
        <taxon>Flavobacteriia</taxon>
        <taxon>Flavobacteriales</taxon>
        <taxon>Flavobacteriaceae</taxon>
        <taxon>Flavobacterium</taxon>
    </lineage>
</organism>
<dbReference type="AlphaFoldDB" id="A0A6I4NJK4"/>
<dbReference type="RefSeq" id="WP_160372912.1">
    <property type="nucleotide sequence ID" value="NZ_WSTB01000001.1"/>
</dbReference>
<reference evidence="1 2" key="1">
    <citation type="submission" date="2019-12" db="EMBL/GenBank/DDBJ databases">
        <authorList>
            <person name="Kim Y.S."/>
        </authorList>
    </citation>
    <scope>NUCLEOTIDE SEQUENCE [LARGE SCALE GENOMIC DNA]</scope>
    <source>
        <strain evidence="1 2">GA093</strain>
    </source>
</reference>
<keyword evidence="2" id="KW-1185">Reference proteome</keyword>
<proteinExistence type="predicted"/>
<dbReference type="EMBL" id="WSTB01000001">
    <property type="protein sequence ID" value="MWB92972.1"/>
    <property type="molecule type" value="Genomic_DNA"/>
</dbReference>
<evidence type="ECO:0000313" key="2">
    <source>
        <dbReference type="Proteomes" id="UP000471501"/>
    </source>
</evidence>
<protein>
    <submittedName>
        <fullName evidence="1">Uncharacterized protein</fullName>
    </submittedName>
</protein>
<comment type="caution">
    <text evidence="1">The sequence shown here is derived from an EMBL/GenBank/DDBJ whole genome shotgun (WGS) entry which is preliminary data.</text>
</comment>
<gene>
    <name evidence="1" type="ORF">GON26_01230</name>
</gene>